<name>A0A1M5YK73_9CLOT</name>
<dbReference type="STRING" id="1121306.SAMN02745196_03013"/>
<dbReference type="PANTHER" id="PTHR11079:SF202">
    <property type="entry name" value="TRNA-SPECIFIC ADENOSINE DEAMINASE"/>
    <property type="match status" value="1"/>
</dbReference>
<sequence length="150" mass="16854">MKENFMNVALEEAKKAILLDEVPVGAIIVKDNKVIARAHNLRENLNDSTAHAEIIAIREACRVLNSWRLAGCDMYVTLEPCIMCTGAIIQSRIRNLYIGTFDPRGGACGTVIDLPGNDAFNHRVNVIWEYEEECGDILSEFFQCKRGLKR</sequence>
<evidence type="ECO:0000256" key="1">
    <source>
        <dbReference type="ARBA" id="ARBA00010669"/>
    </source>
</evidence>
<protein>
    <recommendedName>
        <fullName evidence="8">tRNA-specific adenosine deaminase</fullName>
        <ecNumber evidence="8">3.5.4.33</ecNumber>
    </recommendedName>
</protein>
<organism evidence="10 11">
    <name type="scientific">Clostridium collagenovorans DSM 3089</name>
    <dbReference type="NCBI Taxonomy" id="1121306"/>
    <lineage>
        <taxon>Bacteria</taxon>
        <taxon>Bacillati</taxon>
        <taxon>Bacillota</taxon>
        <taxon>Clostridia</taxon>
        <taxon>Eubacteriales</taxon>
        <taxon>Clostridiaceae</taxon>
        <taxon>Clostridium</taxon>
    </lineage>
</organism>
<dbReference type="GO" id="GO:0052717">
    <property type="term" value="F:tRNA-specific adenosine-34 deaminase activity"/>
    <property type="evidence" value="ECO:0007669"/>
    <property type="project" value="UniProtKB-UniRule"/>
</dbReference>
<feature type="binding site" evidence="8">
    <location>
        <position position="84"/>
    </location>
    <ligand>
        <name>Zn(2+)</name>
        <dbReference type="ChEBI" id="CHEBI:29105"/>
        <note>catalytic</note>
    </ligand>
</feature>
<evidence type="ECO:0000256" key="6">
    <source>
        <dbReference type="ARBA" id="ARBA00022833"/>
    </source>
</evidence>
<dbReference type="EC" id="3.5.4.33" evidence="8"/>
<dbReference type="Pfam" id="PF00383">
    <property type="entry name" value="dCMP_cyt_deam_1"/>
    <property type="match status" value="1"/>
</dbReference>
<gene>
    <name evidence="8" type="primary">tadA</name>
    <name evidence="10" type="ORF">SAMN02745196_03013</name>
</gene>
<feature type="domain" description="CMP/dCMP-type deaminase" evidence="9">
    <location>
        <begin position="1"/>
        <end position="110"/>
    </location>
</feature>
<proteinExistence type="inferred from homology"/>
<evidence type="ECO:0000256" key="8">
    <source>
        <dbReference type="HAMAP-Rule" id="MF_00972"/>
    </source>
</evidence>
<evidence type="ECO:0000259" key="9">
    <source>
        <dbReference type="PROSITE" id="PS51747"/>
    </source>
</evidence>
<reference evidence="10 11" key="1">
    <citation type="submission" date="2016-11" db="EMBL/GenBank/DDBJ databases">
        <authorList>
            <person name="Jaros S."/>
            <person name="Januszkiewicz K."/>
            <person name="Wedrychowicz H."/>
        </authorList>
    </citation>
    <scope>NUCLEOTIDE SEQUENCE [LARGE SCALE GENOMIC DNA]</scope>
    <source>
        <strain evidence="10 11">DSM 3089</strain>
    </source>
</reference>
<feature type="binding site" evidence="8">
    <location>
        <position position="51"/>
    </location>
    <ligand>
        <name>Zn(2+)</name>
        <dbReference type="ChEBI" id="CHEBI:29105"/>
        <note>catalytic</note>
    </ligand>
</feature>
<dbReference type="HAMAP" id="MF_00972">
    <property type="entry name" value="tRNA_aden_deaminase"/>
    <property type="match status" value="1"/>
</dbReference>
<dbReference type="GO" id="GO:0002100">
    <property type="term" value="P:tRNA wobble adenosine to inosine editing"/>
    <property type="evidence" value="ECO:0007669"/>
    <property type="project" value="UniProtKB-UniRule"/>
</dbReference>
<dbReference type="InterPro" id="IPR028883">
    <property type="entry name" value="tRNA_aden_deaminase"/>
</dbReference>
<evidence type="ECO:0000256" key="2">
    <source>
        <dbReference type="ARBA" id="ARBA00011738"/>
    </source>
</evidence>
<keyword evidence="3 8" id="KW-0819">tRNA processing</keyword>
<comment type="catalytic activity">
    <reaction evidence="7 8">
        <text>adenosine(34) in tRNA + H2O + H(+) = inosine(34) in tRNA + NH4(+)</text>
        <dbReference type="Rhea" id="RHEA:43168"/>
        <dbReference type="Rhea" id="RHEA-COMP:10373"/>
        <dbReference type="Rhea" id="RHEA-COMP:10374"/>
        <dbReference type="ChEBI" id="CHEBI:15377"/>
        <dbReference type="ChEBI" id="CHEBI:15378"/>
        <dbReference type="ChEBI" id="CHEBI:28938"/>
        <dbReference type="ChEBI" id="CHEBI:74411"/>
        <dbReference type="ChEBI" id="CHEBI:82852"/>
        <dbReference type="EC" id="3.5.4.33"/>
    </reaction>
</comment>
<feature type="active site" description="Proton donor" evidence="8">
    <location>
        <position position="53"/>
    </location>
</feature>
<dbReference type="PROSITE" id="PS51747">
    <property type="entry name" value="CYT_DCMP_DEAMINASES_2"/>
    <property type="match status" value="1"/>
</dbReference>
<keyword evidence="6 8" id="KW-0862">Zinc</keyword>
<dbReference type="AlphaFoldDB" id="A0A1M5YK73"/>
<dbReference type="RefSeq" id="WP_072832814.1">
    <property type="nucleotide sequence ID" value="NZ_FQXP01000017.1"/>
</dbReference>
<comment type="subunit">
    <text evidence="2 8">Homodimer.</text>
</comment>
<comment type="similarity">
    <text evidence="1">Belongs to the cytidine and deoxycytidylate deaminase family. ADAT2 subfamily.</text>
</comment>
<evidence type="ECO:0000256" key="7">
    <source>
        <dbReference type="ARBA" id="ARBA00048045"/>
    </source>
</evidence>
<dbReference type="InterPro" id="IPR016192">
    <property type="entry name" value="APOBEC/CMP_deaminase_Zn-bd"/>
</dbReference>
<dbReference type="Gene3D" id="3.40.140.10">
    <property type="entry name" value="Cytidine Deaminase, domain 2"/>
    <property type="match status" value="1"/>
</dbReference>
<dbReference type="CDD" id="cd01285">
    <property type="entry name" value="nucleoside_deaminase"/>
    <property type="match status" value="1"/>
</dbReference>
<dbReference type="SUPFAM" id="SSF53927">
    <property type="entry name" value="Cytidine deaminase-like"/>
    <property type="match status" value="1"/>
</dbReference>
<feature type="binding site" evidence="8">
    <location>
        <position position="81"/>
    </location>
    <ligand>
        <name>Zn(2+)</name>
        <dbReference type="ChEBI" id="CHEBI:29105"/>
        <note>catalytic</note>
    </ligand>
</feature>
<dbReference type="FunFam" id="3.40.140.10:FF:000005">
    <property type="entry name" value="tRNA-specific adenosine deaminase"/>
    <property type="match status" value="1"/>
</dbReference>
<evidence type="ECO:0000313" key="10">
    <source>
        <dbReference type="EMBL" id="SHI12299.1"/>
    </source>
</evidence>
<keyword evidence="4 8" id="KW-0479">Metal-binding</keyword>
<comment type="cofactor">
    <cofactor evidence="8">
        <name>Zn(2+)</name>
        <dbReference type="ChEBI" id="CHEBI:29105"/>
    </cofactor>
    <text evidence="8">Binds 1 zinc ion per subunit.</text>
</comment>
<evidence type="ECO:0000256" key="4">
    <source>
        <dbReference type="ARBA" id="ARBA00022723"/>
    </source>
</evidence>
<evidence type="ECO:0000256" key="5">
    <source>
        <dbReference type="ARBA" id="ARBA00022801"/>
    </source>
</evidence>
<dbReference type="InterPro" id="IPR002125">
    <property type="entry name" value="CMP_dCMP_dom"/>
</dbReference>
<dbReference type="InterPro" id="IPR016193">
    <property type="entry name" value="Cytidine_deaminase-like"/>
</dbReference>
<dbReference type="Proteomes" id="UP000184526">
    <property type="component" value="Unassembled WGS sequence"/>
</dbReference>
<dbReference type="OrthoDB" id="9802676at2"/>
<dbReference type="PROSITE" id="PS00903">
    <property type="entry name" value="CYT_DCMP_DEAMINASES_1"/>
    <property type="match status" value="1"/>
</dbReference>
<dbReference type="PANTHER" id="PTHR11079">
    <property type="entry name" value="CYTOSINE DEAMINASE FAMILY MEMBER"/>
    <property type="match status" value="1"/>
</dbReference>
<keyword evidence="11" id="KW-1185">Reference proteome</keyword>
<accession>A0A1M5YK73</accession>
<dbReference type="EMBL" id="FQXP01000017">
    <property type="protein sequence ID" value="SHI12299.1"/>
    <property type="molecule type" value="Genomic_DNA"/>
</dbReference>
<comment type="function">
    <text evidence="8">Catalyzes the deamination of adenosine to inosine at the wobble position 34 of tRNA(Arg2).</text>
</comment>
<evidence type="ECO:0000256" key="3">
    <source>
        <dbReference type="ARBA" id="ARBA00022694"/>
    </source>
</evidence>
<dbReference type="GO" id="GO:0008270">
    <property type="term" value="F:zinc ion binding"/>
    <property type="evidence" value="ECO:0007669"/>
    <property type="project" value="UniProtKB-UniRule"/>
</dbReference>
<keyword evidence="5 8" id="KW-0378">Hydrolase</keyword>
<evidence type="ECO:0000313" key="11">
    <source>
        <dbReference type="Proteomes" id="UP000184526"/>
    </source>
</evidence>